<organism evidence="2 3">
    <name type="scientific">Halobacillus litoralis</name>
    <dbReference type="NCBI Taxonomy" id="45668"/>
    <lineage>
        <taxon>Bacteria</taxon>
        <taxon>Bacillati</taxon>
        <taxon>Bacillota</taxon>
        <taxon>Bacilli</taxon>
        <taxon>Bacillales</taxon>
        <taxon>Bacillaceae</taxon>
        <taxon>Halobacillus</taxon>
    </lineage>
</organism>
<reference evidence="2 3" key="1">
    <citation type="submission" date="2019-11" db="EMBL/GenBank/DDBJ databases">
        <title>Genome sequences of 17 halophilic strains isolated from different environments.</title>
        <authorList>
            <person name="Furrow R.E."/>
        </authorList>
    </citation>
    <scope>NUCLEOTIDE SEQUENCE [LARGE SCALE GENOMIC DNA]</scope>
    <source>
        <strain evidence="2 3">SL-4</strain>
    </source>
</reference>
<dbReference type="EMBL" id="WMFA01000017">
    <property type="protein sequence ID" value="MYL73067.1"/>
    <property type="molecule type" value="Genomic_DNA"/>
</dbReference>
<sequence length="88" mass="9724">MYFFILGVLVTLGTQVFQYEIKQAITSLTFVQRMAMFQGFTAGAGILLILAKKKLILAFIVKNPIIILGMSLLLLTIVLIACIFVTLV</sequence>
<feature type="transmembrane region" description="Helical" evidence="1">
    <location>
        <begin position="63"/>
        <end position="87"/>
    </location>
</feature>
<gene>
    <name evidence="2" type="ORF">GLW00_19820</name>
</gene>
<dbReference type="Proteomes" id="UP000450457">
    <property type="component" value="Unassembled WGS sequence"/>
</dbReference>
<dbReference type="GeneID" id="78009275"/>
<keyword evidence="1" id="KW-0472">Membrane</keyword>
<evidence type="ECO:0000313" key="2">
    <source>
        <dbReference type="EMBL" id="MYL73067.1"/>
    </source>
</evidence>
<proteinExistence type="predicted"/>
<dbReference type="AlphaFoldDB" id="A0A845FHT5"/>
<keyword evidence="1" id="KW-1133">Transmembrane helix</keyword>
<evidence type="ECO:0000256" key="1">
    <source>
        <dbReference type="SAM" id="Phobius"/>
    </source>
</evidence>
<dbReference type="RefSeq" id="WP_160916926.1">
    <property type="nucleotide sequence ID" value="NZ_WMFA01000017.1"/>
</dbReference>
<accession>A0A845FHT5</accession>
<feature type="transmembrane region" description="Helical" evidence="1">
    <location>
        <begin position="34"/>
        <end position="51"/>
    </location>
</feature>
<evidence type="ECO:0000313" key="3">
    <source>
        <dbReference type="Proteomes" id="UP000450457"/>
    </source>
</evidence>
<keyword evidence="1" id="KW-0812">Transmembrane</keyword>
<name>A0A845FHT5_9BACI</name>
<comment type="caution">
    <text evidence="2">The sequence shown here is derived from an EMBL/GenBank/DDBJ whole genome shotgun (WGS) entry which is preliminary data.</text>
</comment>
<protein>
    <submittedName>
        <fullName evidence="2">Uncharacterized protein</fullName>
    </submittedName>
</protein>